<protein>
    <recommendedName>
        <fullName evidence="3">Reverse transcriptase domain-containing protein</fullName>
    </recommendedName>
</protein>
<gene>
    <name evidence="1" type="ORF">AURDEDRAFT_75671</name>
</gene>
<dbReference type="InParanoid" id="J0LE02"/>
<dbReference type="EMBL" id="JH687909">
    <property type="protein sequence ID" value="EJD35019.1"/>
    <property type="molecule type" value="Genomic_DNA"/>
</dbReference>
<dbReference type="eggNOG" id="ENOG502SCY7">
    <property type="taxonomic scope" value="Eukaryota"/>
</dbReference>
<organism evidence="1 2">
    <name type="scientific">Auricularia subglabra (strain TFB-10046 / SS5)</name>
    <name type="common">White-rot fungus</name>
    <name type="synonym">Auricularia delicata (strain TFB10046)</name>
    <dbReference type="NCBI Taxonomy" id="717982"/>
    <lineage>
        <taxon>Eukaryota</taxon>
        <taxon>Fungi</taxon>
        <taxon>Dikarya</taxon>
        <taxon>Basidiomycota</taxon>
        <taxon>Agaricomycotina</taxon>
        <taxon>Agaricomycetes</taxon>
        <taxon>Auriculariales</taxon>
        <taxon>Auriculariaceae</taxon>
        <taxon>Auricularia</taxon>
    </lineage>
</organism>
<evidence type="ECO:0000313" key="2">
    <source>
        <dbReference type="Proteomes" id="UP000006514"/>
    </source>
</evidence>
<evidence type="ECO:0000313" key="1">
    <source>
        <dbReference type="EMBL" id="EJD35019.1"/>
    </source>
</evidence>
<keyword evidence="2" id="KW-1185">Reference proteome</keyword>
<dbReference type="KEGG" id="adl:AURDEDRAFT_75671"/>
<dbReference type="AlphaFoldDB" id="J0LE02"/>
<dbReference type="Proteomes" id="UP000006514">
    <property type="component" value="Unassembled WGS sequence"/>
</dbReference>
<proteinExistence type="predicted"/>
<sequence>MLRHSTLCGFRIQGLTEKLIATLYADDTTVYLSAEDSYADLLPILERWCLAAGAKFNILKTEFIPIGSPEYREQMRGQRRLHAEDSVIPAEIGIAGDGEPTRILGSWPGNRVVNANAWSVLLDRLDRQFERWDKHHPTLNGRSMLAQMIAGGYTQYLTAVEGMPAKMEKKLDKQVLAFLWQGTGRHPINMDTLRLPRQYAG</sequence>
<evidence type="ECO:0008006" key="3">
    <source>
        <dbReference type="Google" id="ProtNLM"/>
    </source>
</evidence>
<dbReference type="OrthoDB" id="2205812at2759"/>
<reference evidence="2" key="1">
    <citation type="journal article" date="2012" name="Science">
        <title>The Paleozoic origin of enzymatic lignin decomposition reconstructed from 31 fungal genomes.</title>
        <authorList>
            <person name="Floudas D."/>
            <person name="Binder M."/>
            <person name="Riley R."/>
            <person name="Barry K."/>
            <person name="Blanchette R.A."/>
            <person name="Henrissat B."/>
            <person name="Martinez A.T."/>
            <person name="Otillar R."/>
            <person name="Spatafora J.W."/>
            <person name="Yadav J.S."/>
            <person name="Aerts A."/>
            <person name="Benoit I."/>
            <person name="Boyd A."/>
            <person name="Carlson A."/>
            <person name="Copeland A."/>
            <person name="Coutinho P.M."/>
            <person name="de Vries R.P."/>
            <person name="Ferreira P."/>
            <person name="Findley K."/>
            <person name="Foster B."/>
            <person name="Gaskell J."/>
            <person name="Glotzer D."/>
            <person name="Gorecki P."/>
            <person name="Heitman J."/>
            <person name="Hesse C."/>
            <person name="Hori C."/>
            <person name="Igarashi K."/>
            <person name="Jurgens J.A."/>
            <person name="Kallen N."/>
            <person name="Kersten P."/>
            <person name="Kohler A."/>
            <person name="Kuees U."/>
            <person name="Kumar T.K.A."/>
            <person name="Kuo A."/>
            <person name="LaButti K."/>
            <person name="Larrondo L.F."/>
            <person name="Lindquist E."/>
            <person name="Ling A."/>
            <person name="Lombard V."/>
            <person name="Lucas S."/>
            <person name="Lundell T."/>
            <person name="Martin R."/>
            <person name="McLaughlin D.J."/>
            <person name="Morgenstern I."/>
            <person name="Morin E."/>
            <person name="Murat C."/>
            <person name="Nagy L.G."/>
            <person name="Nolan M."/>
            <person name="Ohm R.A."/>
            <person name="Patyshakuliyeva A."/>
            <person name="Rokas A."/>
            <person name="Ruiz-Duenas F.J."/>
            <person name="Sabat G."/>
            <person name="Salamov A."/>
            <person name="Samejima M."/>
            <person name="Schmutz J."/>
            <person name="Slot J.C."/>
            <person name="St John F."/>
            <person name="Stenlid J."/>
            <person name="Sun H."/>
            <person name="Sun S."/>
            <person name="Syed K."/>
            <person name="Tsang A."/>
            <person name="Wiebenga A."/>
            <person name="Young D."/>
            <person name="Pisabarro A."/>
            <person name="Eastwood D.C."/>
            <person name="Martin F."/>
            <person name="Cullen D."/>
            <person name="Grigoriev I.V."/>
            <person name="Hibbett D.S."/>
        </authorList>
    </citation>
    <scope>NUCLEOTIDE SEQUENCE [LARGE SCALE GENOMIC DNA]</scope>
    <source>
        <strain evidence="2">TFB10046</strain>
    </source>
</reference>
<accession>J0LE02</accession>
<name>J0LE02_AURST</name>